<evidence type="ECO:0000313" key="2">
    <source>
        <dbReference type="EMBL" id="GMI83712.1"/>
    </source>
</evidence>
<name>A0A9W7HVI3_HIBTR</name>
<accession>A0A9W7HVI3</accession>
<dbReference type="InterPro" id="IPR041577">
    <property type="entry name" value="RT_RNaseH_2"/>
</dbReference>
<organism evidence="2 3">
    <name type="scientific">Hibiscus trionum</name>
    <name type="common">Flower of an hour</name>
    <dbReference type="NCBI Taxonomy" id="183268"/>
    <lineage>
        <taxon>Eukaryota</taxon>
        <taxon>Viridiplantae</taxon>
        <taxon>Streptophyta</taxon>
        <taxon>Embryophyta</taxon>
        <taxon>Tracheophyta</taxon>
        <taxon>Spermatophyta</taxon>
        <taxon>Magnoliopsida</taxon>
        <taxon>eudicotyledons</taxon>
        <taxon>Gunneridae</taxon>
        <taxon>Pentapetalae</taxon>
        <taxon>rosids</taxon>
        <taxon>malvids</taxon>
        <taxon>Malvales</taxon>
        <taxon>Malvaceae</taxon>
        <taxon>Malvoideae</taxon>
        <taxon>Hibiscus</taxon>
    </lineage>
</organism>
<dbReference type="AlphaFoldDB" id="A0A9W7HVI3"/>
<feature type="domain" description="Reverse transcriptase/retrotransposon-derived protein RNase H-like" evidence="1">
    <location>
        <begin position="68"/>
        <end position="130"/>
    </location>
</feature>
<gene>
    <name evidence="2" type="ORF">HRI_002040500</name>
</gene>
<sequence>MTFVLCNAPTTIHMCMISIFSDYIEKRIEKFIDDFTVYGFYRRFIKDFSKIAQPLCRLLQKDQVFDFDKKCKDLFDVIKEKLVTAPIVQPPNWEYPFELMCDALDTSVGTVLGQQIGKEPHVIKYTSRTLDLF</sequence>
<proteinExistence type="predicted"/>
<dbReference type="InterPro" id="IPR043502">
    <property type="entry name" value="DNA/RNA_pol_sf"/>
</dbReference>
<dbReference type="OrthoDB" id="1709213at2759"/>
<dbReference type="InterPro" id="IPR043128">
    <property type="entry name" value="Rev_trsase/Diguanyl_cyclase"/>
</dbReference>
<protein>
    <recommendedName>
        <fullName evidence="1">Reverse transcriptase/retrotransposon-derived protein RNase H-like domain-containing protein</fullName>
    </recommendedName>
</protein>
<dbReference type="PANTHER" id="PTHR34072">
    <property type="entry name" value="ENZYMATIC POLYPROTEIN-RELATED"/>
    <property type="match status" value="1"/>
</dbReference>
<evidence type="ECO:0000259" key="1">
    <source>
        <dbReference type="Pfam" id="PF17919"/>
    </source>
</evidence>
<reference evidence="2" key="1">
    <citation type="submission" date="2023-05" db="EMBL/GenBank/DDBJ databases">
        <title>Genome and transcriptome analyses reveal genes involved in the formation of fine ridges on petal epidermal cells in Hibiscus trionum.</title>
        <authorList>
            <person name="Koshimizu S."/>
            <person name="Masuda S."/>
            <person name="Ishii T."/>
            <person name="Shirasu K."/>
            <person name="Hoshino A."/>
            <person name="Arita M."/>
        </authorList>
    </citation>
    <scope>NUCLEOTIDE SEQUENCE</scope>
    <source>
        <strain evidence="2">Hamamatsu line</strain>
    </source>
</reference>
<evidence type="ECO:0000313" key="3">
    <source>
        <dbReference type="Proteomes" id="UP001165190"/>
    </source>
</evidence>
<dbReference type="Pfam" id="PF17919">
    <property type="entry name" value="RT_RNaseH_2"/>
    <property type="match status" value="1"/>
</dbReference>
<dbReference type="PANTHER" id="PTHR34072:SF57">
    <property type="entry name" value="RNA-DIRECTED DNA POLYMERASE"/>
    <property type="match status" value="1"/>
</dbReference>
<dbReference type="SUPFAM" id="SSF56672">
    <property type="entry name" value="DNA/RNA polymerases"/>
    <property type="match status" value="1"/>
</dbReference>
<keyword evidence="3" id="KW-1185">Reference proteome</keyword>
<dbReference type="Gene3D" id="3.30.70.270">
    <property type="match status" value="1"/>
</dbReference>
<dbReference type="Proteomes" id="UP001165190">
    <property type="component" value="Unassembled WGS sequence"/>
</dbReference>
<comment type="caution">
    <text evidence="2">The sequence shown here is derived from an EMBL/GenBank/DDBJ whole genome shotgun (WGS) entry which is preliminary data.</text>
</comment>
<dbReference type="EMBL" id="BSYR01000019">
    <property type="protein sequence ID" value="GMI83712.1"/>
    <property type="molecule type" value="Genomic_DNA"/>
</dbReference>